<feature type="transmembrane region" description="Helical" evidence="7">
    <location>
        <begin position="75"/>
        <end position="94"/>
    </location>
</feature>
<dbReference type="PANTHER" id="PTHR43414:SF6">
    <property type="entry name" value="MULTIDRUG RESISTANCE PROTEIN MDTG"/>
    <property type="match status" value="1"/>
</dbReference>
<keyword evidence="6 7" id="KW-0472">Membrane</keyword>
<feature type="domain" description="Major facilitator superfamily (MFS) profile" evidence="8">
    <location>
        <begin position="10"/>
        <end position="399"/>
    </location>
</feature>
<dbReference type="Proteomes" id="UP001589747">
    <property type="component" value="Unassembled WGS sequence"/>
</dbReference>
<feature type="transmembrane region" description="Helical" evidence="7">
    <location>
        <begin position="100"/>
        <end position="121"/>
    </location>
</feature>
<keyword evidence="10" id="KW-1185">Reference proteome</keyword>
<feature type="transmembrane region" description="Helical" evidence="7">
    <location>
        <begin position="289"/>
        <end position="307"/>
    </location>
</feature>
<keyword evidence="5 7" id="KW-1133">Transmembrane helix</keyword>
<dbReference type="Pfam" id="PF07690">
    <property type="entry name" value="MFS_1"/>
    <property type="match status" value="1"/>
</dbReference>
<dbReference type="SUPFAM" id="SSF103473">
    <property type="entry name" value="MFS general substrate transporter"/>
    <property type="match status" value="1"/>
</dbReference>
<feature type="transmembrane region" description="Helical" evidence="7">
    <location>
        <begin position="168"/>
        <end position="186"/>
    </location>
</feature>
<organism evidence="9 10">
    <name type="scientific">Paenibacillus aurantiacus</name>
    <dbReference type="NCBI Taxonomy" id="1936118"/>
    <lineage>
        <taxon>Bacteria</taxon>
        <taxon>Bacillati</taxon>
        <taxon>Bacillota</taxon>
        <taxon>Bacilli</taxon>
        <taxon>Bacillales</taxon>
        <taxon>Paenibacillaceae</taxon>
        <taxon>Paenibacillus</taxon>
    </lineage>
</organism>
<dbReference type="InterPro" id="IPR036259">
    <property type="entry name" value="MFS_trans_sf"/>
</dbReference>
<dbReference type="EMBL" id="JBHMDO010000047">
    <property type="protein sequence ID" value="MFB9330206.1"/>
    <property type="molecule type" value="Genomic_DNA"/>
</dbReference>
<feature type="transmembrane region" description="Helical" evidence="7">
    <location>
        <begin position="215"/>
        <end position="242"/>
    </location>
</feature>
<dbReference type="InterPro" id="IPR011701">
    <property type="entry name" value="MFS"/>
</dbReference>
<keyword evidence="4 7" id="KW-0812">Transmembrane</keyword>
<dbReference type="InterPro" id="IPR020846">
    <property type="entry name" value="MFS_dom"/>
</dbReference>
<evidence type="ECO:0000256" key="2">
    <source>
        <dbReference type="ARBA" id="ARBA00022448"/>
    </source>
</evidence>
<evidence type="ECO:0000256" key="7">
    <source>
        <dbReference type="SAM" id="Phobius"/>
    </source>
</evidence>
<feature type="transmembrane region" description="Helical" evidence="7">
    <location>
        <begin position="313"/>
        <end position="336"/>
    </location>
</feature>
<evidence type="ECO:0000313" key="10">
    <source>
        <dbReference type="Proteomes" id="UP001589747"/>
    </source>
</evidence>
<comment type="caution">
    <text evidence="9">The sequence shown here is derived from an EMBL/GenBank/DDBJ whole genome shotgun (WGS) entry which is preliminary data.</text>
</comment>
<evidence type="ECO:0000256" key="3">
    <source>
        <dbReference type="ARBA" id="ARBA00022475"/>
    </source>
</evidence>
<feature type="transmembrane region" description="Helical" evidence="7">
    <location>
        <begin position="348"/>
        <end position="371"/>
    </location>
</feature>
<feature type="transmembrane region" description="Helical" evidence="7">
    <location>
        <begin position="377"/>
        <end position="395"/>
    </location>
</feature>
<keyword evidence="3" id="KW-1003">Cell membrane</keyword>
<feature type="transmembrane region" description="Helical" evidence="7">
    <location>
        <begin position="12"/>
        <end position="32"/>
    </location>
</feature>
<evidence type="ECO:0000313" key="9">
    <source>
        <dbReference type="EMBL" id="MFB9330206.1"/>
    </source>
</evidence>
<dbReference type="PROSITE" id="PS50850">
    <property type="entry name" value="MFS"/>
    <property type="match status" value="1"/>
</dbReference>
<dbReference type="Gene3D" id="1.20.1250.20">
    <property type="entry name" value="MFS general substrate transporter like domains"/>
    <property type="match status" value="1"/>
</dbReference>
<gene>
    <name evidence="9" type="ORF">ACFFSY_30040</name>
</gene>
<evidence type="ECO:0000256" key="6">
    <source>
        <dbReference type="ARBA" id="ARBA00023136"/>
    </source>
</evidence>
<dbReference type="RefSeq" id="WP_377501185.1">
    <property type="nucleotide sequence ID" value="NZ_JBHMDO010000047.1"/>
</dbReference>
<dbReference type="PANTHER" id="PTHR43414">
    <property type="entry name" value="MULTIDRUG RESISTANCE PROTEIN MDTG"/>
    <property type="match status" value="1"/>
</dbReference>
<protein>
    <submittedName>
        <fullName evidence="9">MFS transporter</fullName>
    </submittedName>
</protein>
<comment type="subcellular location">
    <subcellularLocation>
        <location evidence="1">Cell membrane</location>
        <topology evidence="1">Multi-pass membrane protein</topology>
    </subcellularLocation>
</comment>
<feature type="transmembrane region" description="Helical" evidence="7">
    <location>
        <begin position="142"/>
        <end position="162"/>
    </location>
</feature>
<evidence type="ECO:0000256" key="1">
    <source>
        <dbReference type="ARBA" id="ARBA00004651"/>
    </source>
</evidence>
<keyword evidence="2" id="KW-0813">Transport</keyword>
<sequence>MKAEPAVKKRIVGLSLVTAVCLTGDSMLYIALPIYWENVGLTGLWQVGILLSINRLIRIVLGPLLGWLSSRIPRTSNLVIALILSGVITVGYGFAHSFAYWVLLRCLWGIVWMLLRMGAYITIADESTSENRGYLTGMYNGLYRVGSLFGMAAGGLLADTIGFSRVSILLGCLILITTPIAVLKLGKSSFGYQDEKTGYFWAHARKLKEFEVGRLLFTGLLLTMTFEGALCSTLSYVIHSFFTDRVELFSLIVGAATLSGLIQASRWALAPVISPIIGSLIDKSPKVRILTFIAALTIGGLGIGAMLWTRNVVLWSCAGLLVLLMATLLTVILDSWAAEKAADDSKYFMMTVYTISVDVGAAIGPVVGYLFHSPVVLFRFLLGVLFILVVIWTFSAQWRSIRT</sequence>
<feature type="transmembrane region" description="Helical" evidence="7">
    <location>
        <begin position="248"/>
        <end position="269"/>
    </location>
</feature>
<evidence type="ECO:0000259" key="8">
    <source>
        <dbReference type="PROSITE" id="PS50850"/>
    </source>
</evidence>
<reference evidence="9 10" key="1">
    <citation type="submission" date="2024-09" db="EMBL/GenBank/DDBJ databases">
        <authorList>
            <person name="Sun Q."/>
            <person name="Mori K."/>
        </authorList>
    </citation>
    <scope>NUCLEOTIDE SEQUENCE [LARGE SCALE GENOMIC DNA]</scope>
    <source>
        <strain evidence="9 10">TISTR 2452</strain>
    </source>
</reference>
<name>A0ABV5L058_9BACL</name>
<evidence type="ECO:0000256" key="4">
    <source>
        <dbReference type="ARBA" id="ARBA00022692"/>
    </source>
</evidence>
<evidence type="ECO:0000256" key="5">
    <source>
        <dbReference type="ARBA" id="ARBA00022989"/>
    </source>
</evidence>
<proteinExistence type="predicted"/>
<accession>A0ABV5L058</accession>